<evidence type="ECO:0000256" key="2">
    <source>
        <dbReference type="ARBA" id="ARBA00022475"/>
    </source>
</evidence>
<dbReference type="PATRIC" id="fig|1423.173.peg.441"/>
<evidence type="ECO:0000256" key="5">
    <source>
        <dbReference type="ARBA" id="ARBA00023136"/>
    </source>
</evidence>
<evidence type="ECO:0000256" key="3">
    <source>
        <dbReference type="ARBA" id="ARBA00022692"/>
    </source>
</evidence>
<dbReference type="InterPro" id="IPR032816">
    <property type="entry name" value="VTT_dom"/>
</dbReference>
<dbReference type="GO" id="GO:0005886">
    <property type="term" value="C:plasma membrane"/>
    <property type="evidence" value="ECO:0007669"/>
    <property type="project" value="UniProtKB-SubCell"/>
</dbReference>
<accession>A0A0D1LBK9</accession>
<dbReference type="EMBL" id="JXBC01000001">
    <property type="protein sequence ID" value="KIU13321.1"/>
    <property type="molecule type" value="Genomic_DNA"/>
</dbReference>
<evidence type="ECO:0000256" key="6">
    <source>
        <dbReference type="RuleBase" id="RU366058"/>
    </source>
</evidence>
<feature type="transmembrane region" description="Helical" evidence="6">
    <location>
        <begin position="154"/>
        <end position="177"/>
    </location>
</feature>
<feature type="transmembrane region" description="Helical" evidence="6">
    <location>
        <begin position="123"/>
        <end position="142"/>
    </location>
</feature>
<feature type="transmembrane region" description="Helical" evidence="6">
    <location>
        <begin position="6"/>
        <end position="22"/>
    </location>
</feature>
<dbReference type="AlphaFoldDB" id="A0A0D1LBK9"/>
<evidence type="ECO:0000256" key="4">
    <source>
        <dbReference type="ARBA" id="ARBA00022989"/>
    </source>
</evidence>
<dbReference type="InterPro" id="IPR015414">
    <property type="entry name" value="TMEM64"/>
</dbReference>
<feature type="transmembrane region" description="Helical" evidence="6">
    <location>
        <begin position="58"/>
        <end position="74"/>
    </location>
</feature>
<evidence type="ECO:0000259" key="7">
    <source>
        <dbReference type="Pfam" id="PF09335"/>
    </source>
</evidence>
<protein>
    <recommendedName>
        <fullName evidence="6">TVP38/TMEM64 family membrane protein</fullName>
    </recommendedName>
</protein>
<keyword evidence="5 6" id="KW-0472">Membrane</keyword>
<organism evidence="8 9">
    <name type="scientific">Bacillus subtilis</name>
    <dbReference type="NCBI Taxonomy" id="1423"/>
    <lineage>
        <taxon>Bacteria</taxon>
        <taxon>Bacillati</taxon>
        <taxon>Bacillota</taxon>
        <taxon>Bacilli</taxon>
        <taxon>Bacillales</taxon>
        <taxon>Bacillaceae</taxon>
        <taxon>Bacillus</taxon>
    </lineage>
</organism>
<dbReference type="Pfam" id="PF09335">
    <property type="entry name" value="VTT_dom"/>
    <property type="match status" value="1"/>
</dbReference>
<dbReference type="PANTHER" id="PTHR12677">
    <property type="entry name" value="GOLGI APPARATUS MEMBRANE PROTEIN TVP38-RELATED"/>
    <property type="match status" value="1"/>
</dbReference>
<feature type="transmembrane region" description="Helical" evidence="6">
    <location>
        <begin position="34"/>
        <end position="52"/>
    </location>
</feature>
<comment type="caution">
    <text evidence="6">Lacks conserved residue(s) required for the propagation of feature annotation.</text>
</comment>
<feature type="domain" description="VTT" evidence="7">
    <location>
        <begin position="61"/>
        <end position="174"/>
    </location>
</feature>
<evidence type="ECO:0000256" key="1">
    <source>
        <dbReference type="ARBA" id="ARBA00004651"/>
    </source>
</evidence>
<evidence type="ECO:0000313" key="9">
    <source>
        <dbReference type="Proteomes" id="UP000032247"/>
    </source>
</evidence>
<sequence length="213" mass="23363">MKRKTAVKWLAVLAGAGLLYWGNKTYLNVSPKEIRVWVLSFGVFAPLMFIGISIVRPLVLFPVSVISIAGGLAFGPLLGTFYTLVGSMCASAVSFFAAGLFAVKKNSHYEKLEAIQKQMEDNGFYYIFLLRILPINFDFVSYASGLSNVKALPYFAATAVGIIPGTIALNVLGASFLAGNLPAFFMVLALYIVFISLPFIFRKKMQNLFQESN</sequence>
<evidence type="ECO:0000313" key="8">
    <source>
        <dbReference type="EMBL" id="KIU13321.1"/>
    </source>
</evidence>
<feature type="transmembrane region" description="Helical" evidence="6">
    <location>
        <begin position="183"/>
        <end position="201"/>
    </location>
</feature>
<dbReference type="PANTHER" id="PTHR12677:SF59">
    <property type="entry name" value="GOLGI APPARATUS MEMBRANE PROTEIN TVP38-RELATED"/>
    <property type="match status" value="1"/>
</dbReference>
<comment type="subcellular location">
    <subcellularLocation>
        <location evidence="1 6">Cell membrane</location>
        <topology evidence="1 6">Multi-pass membrane protein</topology>
    </subcellularLocation>
</comment>
<dbReference type="STRING" id="483913.AN935_14490"/>
<reference evidence="8 9" key="1">
    <citation type="submission" date="2014-12" db="EMBL/GenBank/DDBJ databases">
        <title>Comparative genome analysis of Bacillus coagulans HM-08, Clostridium butyricum HM-68, Bacillus subtilis HM-66 and Bacillus licheniformis BL-09.</title>
        <authorList>
            <person name="Zhang H."/>
        </authorList>
    </citation>
    <scope>NUCLEOTIDE SEQUENCE [LARGE SCALE GENOMIC DNA]</scope>
    <source>
        <strain evidence="8 9">HM-66</strain>
    </source>
</reference>
<comment type="similarity">
    <text evidence="6">Belongs to the TVP38/TMEM64 family.</text>
</comment>
<feature type="transmembrane region" description="Helical" evidence="6">
    <location>
        <begin position="81"/>
        <end position="103"/>
    </location>
</feature>
<keyword evidence="2 6" id="KW-1003">Cell membrane</keyword>
<comment type="caution">
    <text evidence="8">The sequence shown here is derived from an EMBL/GenBank/DDBJ whole genome shotgun (WGS) entry which is preliminary data.</text>
</comment>
<name>A0A0D1LBK9_BACIU</name>
<keyword evidence="4 6" id="KW-1133">Transmembrane helix</keyword>
<proteinExistence type="inferred from homology"/>
<gene>
    <name evidence="8" type="ORF">SC09_Contig17orf00546</name>
</gene>
<dbReference type="Proteomes" id="UP000032247">
    <property type="component" value="Unassembled WGS sequence"/>
</dbReference>
<keyword evidence="3 6" id="KW-0812">Transmembrane</keyword>